<dbReference type="OrthoDB" id="2521637at2759"/>
<accession>A0A238FGM6</accession>
<keyword evidence="2" id="KW-0812">Transmembrane</keyword>
<feature type="transmembrane region" description="Helical" evidence="2">
    <location>
        <begin position="193"/>
        <end position="219"/>
    </location>
</feature>
<feature type="transmembrane region" description="Helical" evidence="2">
    <location>
        <begin position="161"/>
        <end position="181"/>
    </location>
</feature>
<sequence length="424" mass="46585">MSSPTSSNGSVPIASTADDSGPSDTDVLQYAATQVVATGSLGPFVLGMLLDIYLGGFALSLFLRYVRSSAWRSDGWRLRLLLRSAMALSLIDIGCNYWSTWHYMTSQQRTTDALYSQVGSLNSVCGYCSRFRSRFAWPTSRVRQVRRARTAYPCFPGRGTIVDAFSLVPVGLMGSMIQLYLARRASSLFANRLARIAYLTFIGLCVAMNFVAVLLYTILSLESRSNGRESIGPFDFNKSMGTYCWATCAVDITITLALVFQYRTRMVGDKESKTNSVMRSLIKLAIHSAMYTSVFALIGAILDFAFAISDARRNSTLAFQIPLCSMYLISLLVNLDSRTHLRELFAAIPALQFPIKSGFDTRDTKELGLPSFVSGQPSPLMRGPPTSYTSHDSGKIDVGPDEILPMGLNLVRSTSPQLNTHGLV</sequence>
<name>A0A238FGM6_9BASI</name>
<feature type="transmembrane region" description="Helical" evidence="2">
    <location>
        <begin position="44"/>
        <end position="66"/>
    </location>
</feature>
<feature type="transmembrane region" description="Helical" evidence="2">
    <location>
        <begin position="281"/>
        <end position="305"/>
    </location>
</feature>
<proteinExistence type="predicted"/>
<feature type="transmembrane region" description="Helical" evidence="2">
    <location>
        <begin position="78"/>
        <end position="99"/>
    </location>
</feature>
<evidence type="ECO:0000259" key="3">
    <source>
        <dbReference type="Pfam" id="PF20152"/>
    </source>
</evidence>
<dbReference type="InterPro" id="IPR045339">
    <property type="entry name" value="DUF6534"/>
</dbReference>
<feature type="transmembrane region" description="Helical" evidence="2">
    <location>
        <begin position="317"/>
        <end position="335"/>
    </location>
</feature>
<dbReference type="PANTHER" id="PTHR40465">
    <property type="entry name" value="CHROMOSOME 1, WHOLE GENOME SHOTGUN SEQUENCE"/>
    <property type="match status" value="1"/>
</dbReference>
<keyword evidence="2" id="KW-0472">Membrane</keyword>
<keyword evidence="5" id="KW-1185">Reference proteome</keyword>
<feature type="region of interest" description="Disordered" evidence="1">
    <location>
        <begin position="1"/>
        <end position="22"/>
    </location>
</feature>
<feature type="domain" description="DUF6534" evidence="3">
    <location>
        <begin position="248"/>
        <end position="340"/>
    </location>
</feature>
<dbReference type="PANTHER" id="PTHR40465:SF1">
    <property type="entry name" value="DUF6534 DOMAIN-CONTAINING PROTEIN"/>
    <property type="match status" value="1"/>
</dbReference>
<feature type="compositionally biased region" description="Polar residues" evidence="1">
    <location>
        <begin position="1"/>
        <end position="10"/>
    </location>
</feature>
<dbReference type="Proteomes" id="UP000198372">
    <property type="component" value="Unassembled WGS sequence"/>
</dbReference>
<evidence type="ECO:0000313" key="5">
    <source>
        <dbReference type="Proteomes" id="UP000198372"/>
    </source>
</evidence>
<dbReference type="Pfam" id="PF20152">
    <property type="entry name" value="DUF6534"/>
    <property type="match status" value="1"/>
</dbReference>
<gene>
    <name evidence="4" type="ORF">BQ2448_2741</name>
</gene>
<reference evidence="5" key="1">
    <citation type="submission" date="2016-09" db="EMBL/GenBank/DDBJ databases">
        <authorList>
            <person name="Jeantristanb JTB J.-T."/>
            <person name="Ricardo R."/>
        </authorList>
    </citation>
    <scope>NUCLEOTIDE SEQUENCE [LARGE SCALE GENOMIC DNA]</scope>
</reference>
<keyword evidence="2" id="KW-1133">Transmembrane helix</keyword>
<dbReference type="AlphaFoldDB" id="A0A238FGM6"/>
<feature type="region of interest" description="Disordered" evidence="1">
    <location>
        <begin position="369"/>
        <end position="392"/>
    </location>
</feature>
<dbReference type="EMBL" id="FMSP01000007">
    <property type="protein sequence ID" value="SCV71153.1"/>
    <property type="molecule type" value="Genomic_DNA"/>
</dbReference>
<evidence type="ECO:0000256" key="1">
    <source>
        <dbReference type="SAM" id="MobiDB-lite"/>
    </source>
</evidence>
<protein>
    <submittedName>
        <fullName evidence="4">BQ2448_2741 protein</fullName>
    </submittedName>
</protein>
<evidence type="ECO:0000313" key="4">
    <source>
        <dbReference type="EMBL" id="SCV71153.1"/>
    </source>
</evidence>
<feature type="transmembrane region" description="Helical" evidence="2">
    <location>
        <begin position="239"/>
        <end position="260"/>
    </location>
</feature>
<organism evidence="4 5">
    <name type="scientific">Microbotryum intermedium</name>
    <dbReference type="NCBI Taxonomy" id="269621"/>
    <lineage>
        <taxon>Eukaryota</taxon>
        <taxon>Fungi</taxon>
        <taxon>Dikarya</taxon>
        <taxon>Basidiomycota</taxon>
        <taxon>Pucciniomycotina</taxon>
        <taxon>Microbotryomycetes</taxon>
        <taxon>Microbotryales</taxon>
        <taxon>Microbotryaceae</taxon>
        <taxon>Microbotryum</taxon>
    </lineage>
</organism>
<evidence type="ECO:0000256" key="2">
    <source>
        <dbReference type="SAM" id="Phobius"/>
    </source>
</evidence>